<feature type="transmembrane region" description="Helical" evidence="2">
    <location>
        <begin position="219"/>
        <end position="237"/>
    </location>
</feature>
<evidence type="ECO:0000256" key="2">
    <source>
        <dbReference type="SAM" id="Phobius"/>
    </source>
</evidence>
<dbReference type="SUPFAM" id="SSF56214">
    <property type="entry name" value="4'-phosphopantetheinyl transferase"/>
    <property type="match status" value="1"/>
</dbReference>
<protein>
    <submittedName>
        <fullName evidence="4">4'-phosphopantetheinyl transferase B</fullName>
    </submittedName>
</protein>
<feature type="transmembrane region" description="Helical" evidence="2">
    <location>
        <begin position="26"/>
        <end position="47"/>
    </location>
</feature>
<keyword evidence="2" id="KW-0472">Membrane</keyword>
<dbReference type="PANTHER" id="PTHR37992">
    <property type="entry name" value="EXPRESSED PROTEIN"/>
    <property type="match status" value="1"/>
</dbReference>
<dbReference type="InterPro" id="IPR008278">
    <property type="entry name" value="4-PPantetheinyl_Trfase_dom"/>
</dbReference>
<feature type="transmembrane region" description="Helical" evidence="2">
    <location>
        <begin position="134"/>
        <end position="154"/>
    </location>
</feature>
<keyword evidence="2" id="KW-1133">Transmembrane helix</keyword>
<dbReference type="PANTHER" id="PTHR37992:SF1">
    <property type="entry name" value="DUF1774-DOMAIN-CONTAINING PROTEIN"/>
    <property type="match status" value="1"/>
</dbReference>
<dbReference type="Pfam" id="PF01648">
    <property type="entry name" value="ACPS"/>
    <property type="match status" value="1"/>
</dbReference>
<gene>
    <name evidence="4" type="ORF">Cob_v012583</name>
</gene>
<dbReference type="STRING" id="1213857.A0A484F823"/>
<dbReference type="Gene3D" id="3.90.470.20">
    <property type="entry name" value="4'-phosphopantetheinyl transferase domain"/>
    <property type="match status" value="1"/>
</dbReference>
<sequence length="472" mass="53489">MPTTTERIHALNPFSKKESHSDGSIITYKVLTILSWLLSLVVTVYYVSNEPHDGHTIRQRIWDLNYLYPTAFTLNSVIVDIYWVVLFILQIGYVAHLFSKNTDYVNAAASVGAHFIFNNLLHFSFVMLFVRSHFAWAEVILIINFANLSSLYFRHSTYPRFIHWPVVSAPLAWTFVAIYWNGAIMVPHPHSLVARIFGNIFIWSLLVYGGFFITIYKDYTIGFSLSVLAAAIGVAQFHRQVIAFQWIFAFTIMAVLFVSTLVIAYPAWTGKEYNWPRRSAPADQERAPLLADDHFRWHHRSNSLAFPFPLNIGTDICSVSRIYRILAGHQGPRFLRRILTEDERALIPTDPAIGRDDISEHEIDFRVLKKSNPVLWKKATFVAGRFAAKEATYKAHPFRRLTFHDITIAKRTQLDEGRKQLPGGGGAPVAIIRGEREGDPGQTAMLSISHDGDYATAVCLGFVPDGKGDDGK</sequence>
<dbReference type="GO" id="GO:0008897">
    <property type="term" value="F:holo-[acyl-carrier-protein] synthase activity"/>
    <property type="evidence" value="ECO:0007669"/>
    <property type="project" value="InterPro"/>
</dbReference>
<reference evidence="5" key="2">
    <citation type="journal article" date="2019" name="Mol. Plant Microbe Interact.">
        <title>Genome sequence resources for four phytopathogenic fungi from the Colletotrichum orbiculare species complex.</title>
        <authorList>
            <person name="Gan P."/>
            <person name="Tsushima A."/>
            <person name="Narusaka M."/>
            <person name="Narusaka Y."/>
            <person name="Takano Y."/>
            <person name="Kubo Y."/>
            <person name="Shirasu K."/>
        </authorList>
    </citation>
    <scope>GENOME REANNOTATION</scope>
    <source>
        <strain evidence="5">104-T / ATCC 96160 / CBS 514.97 / LARS 414 / MAFF 240422</strain>
    </source>
</reference>
<dbReference type="InterPro" id="IPR002582">
    <property type="entry name" value="ACPS"/>
</dbReference>
<comment type="caution">
    <text evidence="4">The sequence shown here is derived from an EMBL/GenBank/DDBJ whole genome shotgun (WGS) entry which is preliminary data.</text>
</comment>
<dbReference type="GO" id="GO:0006633">
    <property type="term" value="P:fatty acid biosynthetic process"/>
    <property type="evidence" value="ECO:0007669"/>
    <property type="project" value="InterPro"/>
</dbReference>
<proteinExistence type="inferred from homology"/>
<dbReference type="InterPro" id="IPR037143">
    <property type="entry name" value="4-PPantetheinyl_Trfase_dom_sf"/>
</dbReference>
<dbReference type="OrthoDB" id="3342455at2759"/>
<feature type="transmembrane region" description="Helical" evidence="2">
    <location>
        <begin position="67"/>
        <end position="95"/>
    </location>
</feature>
<feature type="transmembrane region" description="Helical" evidence="2">
    <location>
        <begin position="192"/>
        <end position="212"/>
    </location>
</feature>
<feature type="transmembrane region" description="Helical" evidence="2">
    <location>
        <begin position="161"/>
        <end position="180"/>
    </location>
</feature>
<feature type="transmembrane region" description="Helical" evidence="2">
    <location>
        <begin position="107"/>
        <end position="128"/>
    </location>
</feature>
<evidence type="ECO:0000259" key="3">
    <source>
        <dbReference type="Pfam" id="PF01648"/>
    </source>
</evidence>
<dbReference type="GO" id="GO:0000287">
    <property type="term" value="F:magnesium ion binding"/>
    <property type="evidence" value="ECO:0007669"/>
    <property type="project" value="InterPro"/>
</dbReference>
<dbReference type="EMBL" id="AMCV02000050">
    <property type="protein sequence ID" value="TDZ14419.1"/>
    <property type="molecule type" value="Genomic_DNA"/>
</dbReference>
<evidence type="ECO:0000256" key="1">
    <source>
        <dbReference type="ARBA" id="ARBA00022679"/>
    </source>
</evidence>
<dbReference type="HAMAP" id="MF_00101">
    <property type="entry name" value="AcpS"/>
    <property type="match status" value="1"/>
</dbReference>
<keyword evidence="2" id="KW-0812">Transmembrane</keyword>
<accession>A0A484F823</accession>
<name>A0A484F823_COLOR</name>
<organism evidence="4 5">
    <name type="scientific">Colletotrichum orbiculare (strain 104-T / ATCC 96160 / CBS 514.97 / LARS 414 / MAFF 240422)</name>
    <name type="common">Cucumber anthracnose fungus</name>
    <name type="synonym">Colletotrichum lagenarium</name>
    <dbReference type="NCBI Taxonomy" id="1213857"/>
    <lineage>
        <taxon>Eukaryota</taxon>
        <taxon>Fungi</taxon>
        <taxon>Dikarya</taxon>
        <taxon>Ascomycota</taxon>
        <taxon>Pezizomycotina</taxon>
        <taxon>Sordariomycetes</taxon>
        <taxon>Hypocreomycetidae</taxon>
        <taxon>Glomerellales</taxon>
        <taxon>Glomerellaceae</taxon>
        <taxon>Colletotrichum</taxon>
        <taxon>Colletotrichum orbiculare species complex</taxon>
    </lineage>
</organism>
<dbReference type="Proteomes" id="UP000014480">
    <property type="component" value="Unassembled WGS sequence"/>
</dbReference>
<dbReference type="InterPro" id="IPR013920">
    <property type="entry name" value="DUF1774_fun"/>
</dbReference>
<dbReference type="Pfam" id="PF08611">
    <property type="entry name" value="DUF1774"/>
    <property type="match status" value="1"/>
</dbReference>
<evidence type="ECO:0000313" key="5">
    <source>
        <dbReference type="Proteomes" id="UP000014480"/>
    </source>
</evidence>
<evidence type="ECO:0000313" key="4">
    <source>
        <dbReference type="EMBL" id="TDZ14419.1"/>
    </source>
</evidence>
<keyword evidence="5" id="KW-1185">Reference proteome</keyword>
<feature type="domain" description="4'-phosphopantetheinyl transferase" evidence="3">
    <location>
        <begin position="312"/>
        <end position="422"/>
    </location>
</feature>
<dbReference type="AlphaFoldDB" id="A0A484F823"/>
<reference evidence="5" key="1">
    <citation type="journal article" date="2013" name="New Phytol.">
        <title>Comparative genomic and transcriptomic analyses reveal the hemibiotrophic stage shift of Colletotrichum fungi.</title>
        <authorList>
            <person name="Gan P."/>
            <person name="Ikeda K."/>
            <person name="Irieda H."/>
            <person name="Narusaka M."/>
            <person name="O'Connell R.J."/>
            <person name="Narusaka Y."/>
            <person name="Takano Y."/>
            <person name="Kubo Y."/>
            <person name="Shirasu K."/>
        </authorList>
    </citation>
    <scope>NUCLEOTIDE SEQUENCE [LARGE SCALE GENOMIC DNA]</scope>
    <source>
        <strain evidence="5">104-T / ATCC 96160 / CBS 514.97 / LARS 414 / MAFF 240422</strain>
    </source>
</reference>
<feature type="transmembrane region" description="Helical" evidence="2">
    <location>
        <begin position="243"/>
        <end position="268"/>
    </location>
</feature>
<keyword evidence="1 4" id="KW-0808">Transferase</keyword>